<feature type="region of interest" description="Disordered" evidence="4">
    <location>
        <begin position="1881"/>
        <end position="2033"/>
    </location>
</feature>
<feature type="compositionally biased region" description="Basic and acidic residues" evidence="4">
    <location>
        <begin position="1670"/>
        <end position="1689"/>
    </location>
</feature>
<dbReference type="InterPro" id="IPR017868">
    <property type="entry name" value="Filamin/ABP280_repeat-like"/>
</dbReference>
<evidence type="ECO:0000256" key="4">
    <source>
        <dbReference type="SAM" id="MobiDB-lite"/>
    </source>
</evidence>
<feature type="region of interest" description="Disordered" evidence="4">
    <location>
        <begin position="1106"/>
        <end position="1125"/>
    </location>
</feature>
<keyword evidence="2" id="KW-0677">Repeat</keyword>
<organism evidence="5 6">
    <name type="scientific">Brachionus calyciflorus</name>
    <dbReference type="NCBI Taxonomy" id="104777"/>
    <lineage>
        <taxon>Eukaryota</taxon>
        <taxon>Metazoa</taxon>
        <taxon>Spiralia</taxon>
        <taxon>Gnathifera</taxon>
        <taxon>Rotifera</taxon>
        <taxon>Eurotatoria</taxon>
        <taxon>Monogononta</taxon>
        <taxon>Pseudotrocha</taxon>
        <taxon>Ploima</taxon>
        <taxon>Brachionidae</taxon>
        <taxon>Brachionus</taxon>
    </lineage>
</organism>
<comment type="caution">
    <text evidence="5">The sequence shown here is derived from an EMBL/GenBank/DDBJ whole genome shotgun (WGS) entry which is preliminary data.</text>
</comment>
<feature type="compositionally biased region" description="Basic and acidic residues" evidence="4">
    <location>
        <begin position="1946"/>
        <end position="1964"/>
    </location>
</feature>
<dbReference type="SUPFAM" id="SSF81296">
    <property type="entry name" value="E set domains"/>
    <property type="match status" value="4"/>
</dbReference>
<dbReference type="GO" id="GO:0051015">
    <property type="term" value="F:actin filament binding"/>
    <property type="evidence" value="ECO:0007669"/>
    <property type="project" value="InterPro"/>
</dbReference>
<feature type="non-terminal residue" evidence="5">
    <location>
        <position position="1"/>
    </location>
</feature>
<dbReference type="OrthoDB" id="18740at2759"/>
<feature type="compositionally biased region" description="Polar residues" evidence="4">
    <location>
        <begin position="1965"/>
        <end position="1981"/>
    </location>
</feature>
<dbReference type="Gene3D" id="2.60.40.10">
    <property type="entry name" value="Immunoglobulins"/>
    <property type="match status" value="5"/>
</dbReference>
<feature type="compositionally biased region" description="Polar residues" evidence="4">
    <location>
        <begin position="1108"/>
        <end position="1125"/>
    </location>
</feature>
<feature type="compositionally biased region" description="Low complexity" evidence="4">
    <location>
        <begin position="1888"/>
        <end position="1899"/>
    </location>
</feature>
<name>A0A813MHW7_9BILA</name>
<feature type="compositionally biased region" description="Basic and acidic residues" evidence="4">
    <location>
        <begin position="1189"/>
        <end position="1206"/>
    </location>
</feature>
<comment type="similarity">
    <text evidence="1">Belongs to the filamin family.</text>
</comment>
<feature type="region of interest" description="Disordered" evidence="4">
    <location>
        <begin position="1355"/>
        <end position="1376"/>
    </location>
</feature>
<feature type="repeat" description="Filamin" evidence="3">
    <location>
        <begin position="160"/>
        <end position="259"/>
    </location>
</feature>
<feature type="repeat" description="Filamin" evidence="3">
    <location>
        <begin position="793"/>
        <end position="874"/>
    </location>
</feature>
<feature type="region of interest" description="Disordered" evidence="4">
    <location>
        <begin position="1506"/>
        <end position="1526"/>
    </location>
</feature>
<feature type="compositionally biased region" description="Low complexity" evidence="4">
    <location>
        <begin position="1705"/>
        <end position="1716"/>
    </location>
</feature>
<evidence type="ECO:0000256" key="3">
    <source>
        <dbReference type="PROSITE-ProRule" id="PRU00087"/>
    </source>
</evidence>
<dbReference type="InterPro" id="IPR044801">
    <property type="entry name" value="Filamin"/>
</dbReference>
<dbReference type="EMBL" id="CAJNOC010000170">
    <property type="protein sequence ID" value="CAF0722221.1"/>
    <property type="molecule type" value="Genomic_DNA"/>
</dbReference>
<sequence length="2655" mass="305021">QCKGLGEGNLYAFIEQQERKIKPSIKHVHTDIKLNLETYEVSFVPEIDSICKIDLEFADKYENILNGDSIKLNVKAYDFLIVPYPLSPFPINTRCSFDTKILRKFVKNVKIFIKPISSESEKDRIECELVLLEKDLYRVFFTLKTIERHIAEIYFGNQQINSNRPVKIDVFDVSKITAKMPSKIVFGELNTFTVDTSGAGEGNLEVIIKDGSDTLKAQLLKREKRKFEIGFLSERNTKHDIQVVFNGVPIKDSPFQILPEFLMAKSIENISDILNEDIAVMEGGPIENIQSGEKMWIIYDAQSSQYSDLQFLVIDESNFPIKHSKIQLEDGRWRVEFIPASTGVYKIQRVLQADNTTKIQTIYKINVVHFSTLRTVYGYKLYSKEDSVQLVFDAAEYKVHDILPQVKDPNDKILEKYECKYLSDYLAIKFKPRLTGAYQIDFFDRSSQKTIASSPYKLIVHEPLKEIIRSSGVYDLTRLTITAKNLVKEYKLSQFNVVVYDSQQNTIRNCIYFNKHKDLAIEFISRVEGLHKIYLYIDDDLVDDNPFFVYVNGETLAINTLSSVFSPFTTFKTSLNNISMFNSPTSSSNDLGNASNCNSRSQLDSTSTSNTITSQPSIARGSIICAKKNEPFHFVIHNRNLQGLCVYDPLNESVSFKLIEDDHENGSIIIIPKLEGTHKIVGLIEGRDFEAQLFVLAKPEYENLFEMDNYGVENVIDKPFVITLKETNLEVDVYDPFGERVDVRYSGDNLATFIPRTTGYFKIYISDYHGPILGSPFYALIHQQKQPSQVPYIESSGIRDSILNEEAKFIIRNKDLEIDVQITDPCNQNLVLRKKRTSQGFLQVFYTPESIGPHEIQIIKDGLKVSEEPIVIFASDPNKVRVENLKRESILNQIFSFNIDATQAGEGFIRVNIKDPKLNDILPEINELDDRKYLVSFIPEILGIYEFSLTFNKYHLVESPFKINIFESVDLLSNIRSKNNSNQDEDLLLLDTNHLVTDDQILNDSNIEYELRNWNQQINNSLNKIMESATQQSKRPLSPITDTSEEESSDSLIYRGETYIENVERLPDGTSHLLLRIEDSPDLIDPTNPNKARGRYKYRLKRIPLPESWSNQQGPETVDTSLQNDNSMDLSSENFAEDFDPELIAISEKNDYVKPLPSSMLRRFSNLEDIKEETETYSSSSQKSSSGNKRKESSKSKHFKIDSNDRSFDSCETMGDVVRSLTLSETESESEINVANENLVSKITREKQKKINLEKTVIIEENYVIEQKPEFHSKIPRREKVSTTREKFEKNLFDSEEKSKSSLDNEIKITTKEYGRNKPKKTEKIIVKQGLGDEKLSEKLKPEESIQYEYEQVIEDRSPHQTPEPDNKKNIQIENTQTKKTEYETKEKFQTRDNVSPNSVKTILTEKTVLITETEEDKIVETIENEKNIDEFSYSQKRGRQGKISSNLKNNLAQLAERLNPVFVDSDSEPLHSVTVRKKISHSLSQEPSNFNLKLDQEQSKTYVLNSRSEKDLSSSTPSSSSNNDNFIEYYKLQPNQLNNEIQFDNDGPKISYEPVDLNCFQTGEQFKSDETVSLNDLASFSKGLTSRVDESNKIIKSDDEDSLAEIEENFVITFKSPEENAPLVESELKPLSVKPSSPNESTYYKPIETLTTQDFFKPEPKSLDQIKAKFENKEKETKNENEKTRSESVGKLPKSKFEIYDTANLKSSDSDTSTNKKLHLSRLNSISPPKETEKSKLLDFHKKSDDESHREISTDSIEKGVKNLLNKYERNPSRDSTSREMTTDSLEPKPVRKLSQNIVELFDRKDSLDSTPRSRSSYRSKDSDNSNLRSSKSTHSSTRSELNDRNDDVFFLETKIESKQENISDDSLNIQDRVRKLSKIFNEKSENSVSDSPRSSVSSERKSRFESKIPKPEVKTREKKLSDSFRKFEEKSKQLYETPLNDLNDTSKDSGVKDLVFKYEKRPSQTSDDGFSTDSKSRSPTIKKIVSSLLDESKPDPNTAISETSSTSTKKFSSSSDATLEPPESPKEYKEEEKSIKKLISKYEIPKMLEDLLEPDEVFYVDTTYQKTDLDLAKKQSREHSVDHLFDKKFKERENVDKGVKRLVDIYEKKPSVTSFNESMSTDSLNSKTKTESKKLDNFINKYENFAPKDEPVVTIGYVKEVDNKNFLGKKEEYSNEKKCDLEIIKNVFHNDTSNLTAIVHIPGQTTVQSSVKKGSKIKATLKIDTTDELKFNVATVKGHKVPFRVKHENRQTILTFNYHRVVDFNVGILNKNENGFVPRRYKAQLELKITDDYNFKIVKRDNLELVPIEISKNSEHIYEISFEPSATSSYILQASKNDPIIETASTPASLVDTKENISQKNLLEYENLFKRTNYKNELEQLIKVLLHVEHPNPIIFVIKKSFTGQSVEFKPSYKPKNFHNASFNYETITDFSIYVQKTRFREDLVHFSTNQNEEILIALLEIQVSSDSEFEIIRKETQEPLKIYIQSKINDTYKISFFPKSSVIYTLKVNQLKSTHNNDKFYMNPKINQIIDRIPNELSIPNKNSDVKSYSSFSESNQNLNPKLDNLNNQKLICTVHNPKNLEINELPSTDGFSYIVNTRKVGPGSLKSHALFLDNSRAYVEQDQLDSYVYSVKVYQNNRTGPLKLFLDYVSA</sequence>
<accession>A0A813MHW7</accession>
<feature type="region of interest" description="Disordered" evidence="4">
    <location>
        <begin position="1670"/>
        <end position="1846"/>
    </location>
</feature>
<evidence type="ECO:0000256" key="1">
    <source>
        <dbReference type="ARBA" id="ARBA00009238"/>
    </source>
</evidence>
<dbReference type="InterPro" id="IPR014756">
    <property type="entry name" value="Ig_E-set"/>
</dbReference>
<protein>
    <submittedName>
        <fullName evidence="5">Uncharacterized protein</fullName>
    </submittedName>
</protein>
<feature type="repeat" description="Filamin" evidence="3">
    <location>
        <begin position="271"/>
        <end position="367"/>
    </location>
</feature>
<feature type="repeat" description="Filamin" evidence="3">
    <location>
        <begin position="728"/>
        <end position="781"/>
    </location>
</feature>
<feature type="compositionally biased region" description="Basic and acidic residues" evidence="4">
    <location>
        <begin position="1900"/>
        <end position="1935"/>
    </location>
</feature>
<feature type="compositionally biased region" description="Low complexity" evidence="4">
    <location>
        <begin position="2003"/>
        <end position="2023"/>
    </location>
</feature>
<dbReference type="Pfam" id="PF00630">
    <property type="entry name" value="Filamin"/>
    <property type="match status" value="2"/>
</dbReference>
<dbReference type="InterPro" id="IPR013783">
    <property type="entry name" value="Ig-like_fold"/>
</dbReference>
<evidence type="ECO:0000313" key="5">
    <source>
        <dbReference type="EMBL" id="CAF0722221.1"/>
    </source>
</evidence>
<gene>
    <name evidence="5" type="ORF">OXX778_LOCUS2244</name>
</gene>
<feature type="compositionally biased region" description="Basic and acidic residues" evidence="4">
    <location>
        <begin position="1731"/>
        <end position="1791"/>
    </location>
</feature>
<evidence type="ECO:0000313" key="6">
    <source>
        <dbReference type="Proteomes" id="UP000663879"/>
    </source>
</evidence>
<evidence type="ECO:0000256" key="2">
    <source>
        <dbReference type="ARBA" id="ARBA00022737"/>
    </source>
</evidence>
<feature type="region of interest" description="Disordered" evidence="4">
    <location>
        <begin position="1173"/>
        <end position="1206"/>
    </location>
</feature>
<dbReference type="PANTHER" id="PTHR38537:SF8">
    <property type="entry name" value="FILAMIN-A"/>
    <property type="match status" value="1"/>
</dbReference>
<feature type="region of interest" description="Disordered" evidence="4">
    <location>
        <begin position="591"/>
        <end position="613"/>
    </location>
</feature>
<proteinExistence type="inferred from homology"/>
<keyword evidence="6" id="KW-1185">Reference proteome</keyword>
<dbReference type="PROSITE" id="PS50194">
    <property type="entry name" value="FILAMIN_REPEAT"/>
    <property type="match status" value="5"/>
</dbReference>
<dbReference type="PANTHER" id="PTHR38537">
    <property type="entry name" value="JITTERBUG, ISOFORM N"/>
    <property type="match status" value="1"/>
</dbReference>
<feature type="region of interest" description="Disordered" evidence="4">
    <location>
        <begin position="1029"/>
        <end position="1050"/>
    </location>
</feature>
<dbReference type="SMART" id="SM00557">
    <property type="entry name" value="IG_FLMN"/>
    <property type="match status" value="3"/>
</dbReference>
<feature type="compositionally biased region" description="Low complexity" evidence="4">
    <location>
        <begin position="1826"/>
        <end position="1841"/>
    </location>
</feature>
<reference evidence="5" key="1">
    <citation type="submission" date="2021-02" db="EMBL/GenBank/DDBJ databases">
        <authorList>
            <person name="Nowell W R."/>
        </authorList>
    </citation>
    <scope>NUCLEOTIDE SEQUENCE</scope>
    <source>
        <strain evidence="5">Ploen Becks lab</strain>
    </source>
</reference>
<dbReference type="InterPro" id="IPR001298">
    <property type="entry name" value="Filamin/ABP280_rpt"/>
</dbReference>
<feature type="repeat" description="Filamin" evidence="3">
    <location>
        <begin position="872"/>
        <end position="965"/>
    </location>
</feature>
<dbReference type="GO" id="GO:0030036">
    <property type="term" value="P:actin cytoskeleton organization"/>
    <property type="evidence" value="ECO:0007669"/>
    <property type="project" value="InterPro"/>
</dbReference>
<dbReference type="Proteomes" id="UP000663879">
    <property type="component" value="Unassembled WGS sequence"/>
</dbReference>